<name>A0A6A5K443_9PLEO</name>
<dbReference type="PANTHER" id="PTHR28002">
    <property type="entry name" value="MIOREX COMPLEX COMPONENT 11"/>
    <property type="match status" value="1"/>
</dbReference>
<dbReference type="OrthoDB" id="5580261at2759"/>
<feature type="non-terminal residue" evidence="1">
    <location>
        <position position="1"/>
    </location>
</feature>
<protein>
    <submittedName>
        <fullName evidence="1">Uncharacterized protein</fullName>
    </submittedName>
</protein>
<dbReference type="InterPro" id="IPR018811">
    <property type="entry name" value="MRX11"/>
</dbReference>
<evidence type="ECO:0000313" key="2">
    <source>
        <dbReference type="Proteomes" id="UP000800040"/>
    </source>
</evidence>
<sequence length="197" mass="21947">RRYYTTPTPTPSQSRIRRFNNRLPKFLHKYTNALSHAPVTHITSFLLLHELTAIIPLLGLAAYFHYVHWLPAWVGDGAWIEAGVERFGRYFRRKGWIGGEEVVDVGEMRGEGQERVWRVGEGGVRVVVEFATAYAIVKMFLVPRILFSVWATPAFARWTVVPGLRVLGLLFGSKRWKGGGGASTGAGTGAAVVPKRG</sequence>
<dbReference type="AlphaFoldDB" id="A0A6A5K443"/>
<reference evidence="1" key="1">
    <citation type="submission" date="2020-01" db="EMBL/GenBank/DDBJ databases">
        <authorList>
            <consortium name="DOE Joint Genome Institute"/>
            <person name="Haridas S."/>
            <person name="Albert R."/>
            <person name="Binder M."/>
            <person name="Bloem J."/>
            <person name="Labutti K."/>
            <person name="Salamov A."/>
            <person name="Andreopoulos B."/>
            <person name="Baker S.E."/>
            <person name="Barry K."/>
            <person name="Bills G."/>
            <person name="Bluhm B.H."/>
            <person name="Cannon C."/>
            <person name="Castanera R."/>
            <person name="Culley D.E."/>
            <person name="Daum C."/>
            <person name="Ezra D."/>
            <person name="Gonzalez J.B."/>
            <person name="Henrissat B."/>
            <person name="Kuo A."/>
            <person name="Liang C."/>
            <person name="Lipzen A."/>
            <person name="Lutzoni F."/>
            <person name="Magnuson J."/>
            <person name="Mondo S."/>
            <person name="Nolan M."/>
            <person name="Ohm R."/>
            <person name="Pangilinan J."/>
            <person name="Park H.-J."/>
            <person name="Ramirez L."/>
            <person name="Alfaro M."/>
            <person name="Sun H."/>
            <person name="Tritt A."/>
            <person name="Yoshinaga Y."/>
            <person name="Zwiers L.-H."/>
            <person name="Turgeon B.G."/>
            <person name="Goodwin S.B."/>
            <person name="Spatafora J.W."/>
            <person name="Crous P.W."/>
            <person name="Grigoriev I.V."/>
        </authorList>
    </citation>
    <scope>NUCLEOTIDE SEQUENCE</scope>
    <source>
        <strain evidence="1">P77</strain>
    </source>
</reference>
<dbReference type="GO" id="GO:0005739">
    <property type="term" value="C:mitochondrion"/>
    <property type="evidence" value="ECO:0007669"/>
    <property type="project" value="TreeGrafter"/>
</dbReference>
<accession>A0A6A5K443</accession>
<keyword evidence="2" id="KW-1185">Reference proteome</keyword>
<dbReference type="Pfam" id="PF10306">
    <property type="entry name" value="FLILHELTA"/>
    <property type="match status" value="1"/>
</dbReference>
<dbReference type="EMBL" id="ML975457">
    <property type="protein sequence ID" value="KAF1829224.1"/>
    <property type="molecule type" value="Genomic_DNA"/>
</dbReference>
<organism evidence="1 2">
    <name type="scientific">Decorospora gaudefroyi</name>
    <dbReference type="NCBI Taxonomy" id="184978"/>
    <lineage>
        <taxon>Eukaryota</taxon>
        <taxon>Fungi</taxon>
        <taxon>Dikarya</taxon>
        <taxon>Ascomycota</taxon>
        <taxon>Pezizomycotina</taxon>
        <taxon>Dothideomycetes</taxon>
        <taxon>Pleosporomycetidae</taxon>
        <taxon>Pleosporales</taxon>
        <taxon>Pleosporineae</taxon>
        <taxon>Pleosporaceae</taxon>
        <taxon>Decorospora</taxon>
    </lineage>
</organism>
<dbReference type="Proteomes" id="UP000800040">
    <property type="component" value="Unassembled WGS sequence"/>
</dbReference>
<evidence type="ECO:0000313" key="1">
    <source>
        <dbReference type="EMBL" id="KAF1829224.1"/>
    </source>
</evidence>
<dbReference type="PANTHER" id="PTHR28002:SF1">
    <property type="entry name" value="MIOREX COMPLEX COMPONENT 11"/>
    <property type="match status" value="1"/>
</dbReference>
<feature type="non-terminal residue" evidence="1">
    <location>
        <position position="197"/>
    </location>
</feature>
<gene>
    <name evidence="1" type="ORF">BDW02DRAFT_475888</name>
</gene>
<proteinExistence type="predicted"/>